<evidence type="ECO:0000313" key="2">
    <source>
        <dbReference type="EMBL" id="KAK9906782.1"/>
    </source>
</evidence>
<dbReference type="Proteomes" id="UP001491310">
    <property type="component" value="Unassembled WGS sequence"/>
</dbReference>
<feature type="compositionally biased region" description="Low complexity" evidence="1">
    <location>
        <begin position="106"/>
        <end position="123"/>
    </location>
</feature>
<reference evidence="2 3" key="1">
    <citation type="journal article" date="2024" name="Nat. Commun.">
        <title>Phylogenomics reveals the evolutionary origins of lichenization in chlorophyte algae.</title>
        <authorList>
            <person name="Puginier C."/>
            <person name="Libourel C."/>
            <person name="Otte J."/>
            <person name="Skaloud P."/>
            <person name="Haon M."/>
            <person name="Grisel S."/>
            <person name="Petersen M."/>
            <person name="Berrin J.G."/>
            <person name="Delaux P.M."/>
            <person name="Dal Grande F."/>
            <person name="Keller J."/>
        </authorList>
    </citation>
    <scope>NUCLEOTIDE SEQUENCE [LARGE SCALE GENOMIC DNA]</scope>
    <source>
        <strain evidence="2 3">SAG 216-7</strain>
    </source>
</reference>
<name>A0ABR2YJR6_9CHLO</name>
<gene>
    <name evidence="2" type="ORF">WJX75_007932</name>
</gene>
<proteinExistence type="predicted"/>
<feature type="region of interest" description="Disordered" evidence="1">
    <location>
        <begin position="152"/>
        <end position="270"/>
    </location>
</feature>
<protein>
    <submittedName>
        <fullName evidence="2">Uncharacterized protein</fullName>
    </submittedName>
</protein>
<dbReference type="EMBL" id="JALJOT010000010">
    <property type="protein sequence ID" value="KAK9906782.1"/>
    <property type="molecule type" value="Genomic_DNA"/>
</dbReference>
<accession>A0ABR2YJR6</accession>
<keyword evidence="3" id="KW-1185">Reference proteome</keyword>
<comment type="caution">
    <text evidence="2">The sequence shown here is derived from an EMBL/GenBank/DDBJ whole genome shotgun (WGS) entry which is preliminary data.</text>
</comment>
<feature type="compositionally biased region" description="Basic and acidic residues" evidence="1">
    <location>
        <begin position="89"/>
        <end position="102"/>
    </location>
</feature>
<sequence length="270" mass="29728">MAPFVCCFVPRALDDDEMATVPKAEHVRGKLAAAACEEGVKVPSTSPKGTIKAMQPLQITEDDVIMEMQSSWISVANVSFADMLCSVDKRRDSPRNHRDSPRNRRGGPSRASEAAGAAREPASCSEQSQVIFPRLRGRLSDTGEHRELPACIFEHKELPTVREQPSPPRPTSQREEQGTPQETTSGSNMTVRTSRTNPSTHPFHTQQRPRKVHRATPGSQHTLPSKSYRGADTKPSSAGASTQVHSTGTLMSMHRSLEDRARRARLPSFQ</sequence>
<feature type="compositionally biased region" description="Polar residues" evidence="1">
    <location>
        <begin position="234"/>
        <end position="250"/>
    </location>
</feature>
<evidence type="ECO:0000313" key="3">
    <source>
        <dbReference type="Proteomes" id="UP001491310"/>
    </source>
</evidence>
<organism evidence="2 3">
    <name type="scientific">Coccomyxa subellipsoidea</name>
    <dbReference type="NCBI Taxonomy" id="248742"/>
    <lineage>
        <taxon>Eukaryota</taxon>
        <taxon>Viridiplantae</taxon>
        <taxon>Chlorophyta</taxon>
        <taxon>core chlorophytes</taxon>
        <taxon>Trebouxiophyceae</taxon>
        <taxon>Trebouxiophyceae incertae sedis</taxon>
        <taxon>Coccomyxaceae</taxon>
        <taxon>Coccomyxa</taxon>
    </lineage>
</organism>
<evidence type="ECO:0000256" key="1">
    <source>
        <dbReference type="SAM" id="MobiDB-lite"/>
    </source>
</evidence>
<feature type="region of interest" description="Disordered" evidence="1">
    <location>
        <begin position="89"/>
        <end position="129"/>
    </location>
</feature>
<feature type="compositionally biased region" description="Polar residues" evidence="1">
    <location>
        <begin position="178"/>
        <end position="206"/>
    </location>
</feature>